<protein>
    <recommendedName>
        <fullName evidence="4">PDZ domain-containing protein</fullName>
    </recommendedName>
</protein>
<reference evidence="2" key="2">
    <citation type="submission" date="2021-02" db="EMBL/GenBank/DDBJ databases">
        <authorList>
            <person name="Kimball J.A."/>
            <person name="Haas M.W."/>
            <person name="Macchietto M."/>
            <person name="Kono T."/>
            <person name="Duquette J."/>
            <person name="Shao M."/>
        </authorList>
    </citation>
    <scope>NUCLEOTIDE SEQUENCE</scope>
    <source>
        <tissue evidence="2">Fresh leaf tissue</tissue>
    </source>
</reference>
<feature type="compositionally biased region" description="Basic and acidic residues" evidence="1">
    <location>
        <begin position="7"/>
        <end position="20"/>
    </location>
</feature>
<gene>
    <name evidence="2" type="ORF">GUJ93_ZPchr0458g22841</name>
</gene>
<evidence type="ECO:0000256" key="1">
    <source>
        <dbReference type="SAM" id="MobiDB-lite"/>
    </source>
</evidence>
<reference evidence="2" key="1">
    <citation type="journal article" date="2021" name="bioRxiv">
        <title>Whole Genome Assembly and Annotation of Northern Wild Rice, Zizania palustris L., Supports a Whole Genome Duplication in the Zizania Genus.</title>
        <authorList>
            <person name="Haas M."/>
            <person name="Kono T."/>
            <person name="Macchietto M."/>
            <person name="Millas R."/>
            <person name="McGilp L."/>
            <person name="Shao M."/>
            <person name="Duquette J."/>
            <person name="Hirsch C.N."/>
            <person name="Kimball J."/>
        </authorList>
    </citation>
    <scope>NUCLEOTIDE SEQUENCE</scope>
    <source>
        <tissue evidence="2">Fresh leaf tissue</tissue>
    </source>
</reference>
<dbReference type="Pfam" id="PF13365">
    <property type="entry name" value="Trypsin_2"/>
    <property type="match status" value="1"/>
</dbReference>
<comment type="caution">
    <text evidence="2">The sequence shown here is derived from an EMBL/GenBank/DDBJ whole genome shotgun (WGS) entry which is preliminary data.</text>
</comment>
<dbReference type="AlphaFoldDB" id="A0A8J5RDX3"/>
<dbReference type="PANTHER" id="PTHR47389">
    <property type="entry name" value="OS09G0436400 PROTEIN"/>
    <property type="match status" value="1"/>
</dbReference>
<dbReference type="PANTHER" id="PTHR47389:SF8">
    <property type="entry name" value="EXPRESSED PROTEIN"/>
    <property type="match status" value="1"/>
</dbReference>
<evidence type="ECO:0008006" key="4">
    <source>
        <dbReference type="Google" id="ProtNLM"/>
    </source>
</evidence>
<feature type="region of interest" description="Disordered" evidence="1">
    <location>
        <begin position="1"/>
        <end position="91"/>
    </location>
</feature>
<proteinExistence type="predicted"/>
<sequence length="431" mass="47766">MAGAASTERRVTRLRSRELGLETTAAGDVASDDPGPQRKKRKRLQPVEEEGGSTSAEVAAAGGGGDPPARPHRFFPASDTVIPSRREPKDRLTARDVASTPDKVMIKKAARSVVAIVSTKPGWKCIDRCSGIVVSWNETTRLATILTSSVAVCDWGALTDPKPKLLVHMPNKTIAEGRLLFFNDNYHIALLEVSSDSPLLPANFGSSPKFGQEVFALARDEESSLFARRGTVLWQEPKRMQYMYCLTLSCKVAHCGTGGPVIDQRGDVIGMACPAYPDILPISILQTCMEMWKKFSRIARPVINMELRAFELLDVSHQEEIELLHNVRDGFIVAVVYDDSIASRVGISQGDIIVSYNGLYDFTPHKFEDYLLSLGWRLLESPDSSWKVSLELEVYDPRERTTRSITFPLEFSDVSEDEVLVSLLRCELMSS</sequence>
<dbReference type="OrthoDB" id="648161at2759"/>
<accession>A0A8J5RDX3</accession>
<dbReference type="Proteomes" id="UP000729402">
    <property type="component" value="Unassembled WGS sequence"/>
</dbReference>
<organism evidence="2 3">
    <name type="scientific">Zizania palustris</name>
    <name type="common">Northern wild rice</name>
    <dbReference type="NCBI Taxonomy" id="103762"/>
    <lineage>
        <taxon>Eukaryota</taxon>
        <taxon>Viridiplantae</taxon>
        <taxon>Streptophyta</taxon>
        <taxon>Embryophyta</taxon>
        <taxon>Tracheophyta</taxon>
        <taxon>Spermatophyta</taxon>
        <taxon>Magnoliopsida</taxon>
        <taxon>Liliopsida</taxon>
        <taxon>Poales</taxon>
        <taxon>Poaceae</taxon>
        <taxon>BOP clade</taxon>
        <taxon>Oryzoideae</taxon>
        <taxon>Oryzeae</taxon>
        <taxon>Zizaniinae</taxon>
        <taxon>Zizania</taxon>
    </lineage>
</organism>
<keyword evidence="3" id="KW-1185">Reference proteome</keyword>
<evidence type="ECO:0000313" key="3">
    <source>
        <dbReference type="Proteomes" id="UP000729402"/>
    </source>
</evidence>
<name>A0A8J5RDX3_ZIZPA</name>
<dbReference type="EMBL" id="JAAALK010000953">
    <property type="protein sequence ID" value="KAG8043994.1"/>
    <property type="molecule type" value="Genomic_DNA"/>
</dbReference>
<evidence type="ECO:0000313" key="2">
    <source>
        <dbReference type="EMBL" id="KAG8043994.1"/>
    </source>
</evidence>